<proteinExistence type="predicted"/>
<dbReference type="InterPro" id="IPR004360">
    <property type="entry name" value="Glyas_Fos-R_dOase_dom"/>
</dbReference>
<dbReference type="Pfam" id="PF00903">
    <property type="entry name" value="Glyoxalase"/>
    <property type="match status" value="1"/>
</dbReference>
<dbReference type="PROSITE" id="PS51819">
    <property type="entry name" value="VOC"/>
    <property type="match status" value="1"/>
</dbReference>
<gene>
    <name evidence="2" type="ORF">FGG12_18720</name>
    <name evidence="3" type="ORF">M5D45_19125</name>
</gene>
<evidence type="ECO:0000259" key="1">
    <source>
        <dbReference type="PROSITE" id="PS51819"/>
    </source>
</evidence>
<dbReference type="CDD" id="cd08356">
    <property type="entry name" value="VOC_CChe_VCA0619_like"/>
    <property type="match status" value="1"/>
</dbReference>
<evidence type="ECO:0000313" key="5">
    <source>
        <dbReference type="Proteomes" id="UP001056132"/>
    </source>
</evidence>
<dbReference type="Proteomes" id="UP001056132">
    <property type="component" value="Chromosome 2"/>
</dbReference>
<dbReference type="Proteomes" id="UP000318943">
    <property type="component" value="Unassembled WGS sequence"/>
</dbReference>
<keyword evidence="4" id="KW-1185">Reference proteome</keyword>
<dbReference type="KEGG" id="ccam:M5D45_19125"/>
<feature type="domain" description="VOC" evidence="1">
    <location>
        <begin position="4"/>
        <end position="121"/>
    </location>
</feature>
<dbReference type="SUPFAM" id="SSF54593">
    <property type="entry name" value="Glyoxalase/Bleomycin resistance protein/Dihydroxybiphenyl dioxygenase"/>
    <property type="match status" value="1"/>
</dbReference>
<accession>A0AAE9I6D7</accession>
<protein>
    <submittedName>
        <fullName evidence="2">Glyoxalase</fullName>
    </submittedName>
    <submittedName>
        <fullName evidence="3">VOC family protein</fullName>
    </submittedName>
</protein>
<evidence type="ECO:0000313" key="3">
    <source>
        <dbReference type="EMBL" id="URF07325.1"/>
    </source>
</evidence>
<organism evidence="3 5">
    <name type="scientific">Cupriavidus campinensis</name>
    <dbReference type="NCBI Taxonomy" id="151783"/>
    <lineage>
        <taxon>Bacteria</taxon>
        <taxon>Pseudomonadati</taxon>
        <taxon>Pseudomonadota</taxon>
        <taxon>Betaproteobacteria</taxon>
        <taxon>Burkholderiales</taxon>
        <taxon>Burkholderiaceae</taxon>
        <taxon>Cupriavidus</taxon>
    </lineage>
</organism>
<dbReference type="EMBL" id="CP097331">
    <property type="protein sequence ID" value="URF07325.1"/>
    <property type="molecule type" value="Genomic_DNA"/>
</dbReference>
<reference evidence="2 4" key="1">
    <citation type="submission" date="2019-05" db="EMBL/GenBank/DDBJ databases">
        <title>Whole genome sequence analysis of Cupriavidus campinensis S14E4C strain.</title>
        <authorList>
            <person name="Abbaszade G."/>
            <person name="Szabo A."/>
            <person name="Toumi M."/>
            <person name="Toth E."/>
        </authorList>
    </citation>
    <scope>NUCLEOTIDE SEQUENCE [LARGE SCALE GENOMIC DNA]</scope>
    <source>
        <strain evidence="2 4">S14E4C</strain>
    </source>
</reference>
<dbReference type="EMBL" id="VCIZ01000011">
    <property type="protein sequence ID" value="TSP11261.1"/>
    <property type="molecule type" value="Genomic_DNA"/>
</dbReference>
<evidence type="ECO:0000313" key="2">
    <source>
        <dbReference type="EMBL" id="TSP11261.1"/>
    </source>
</evidence>
<reference evidence="3" key="2">
    <citation type="journal article" date="2022" name="Microbiol. Resour. Announc.">
        <title>Genome Sequence of Cupriavidus campinensis Strain G5, a Member of a Bacterial Consortium Capable of Polyethylene Degradation.</title>
        <authorList>
            <person name="Schneider B."/>
            <person name="Pfeiffer F."/>
            <person name="Dyall-Smith M."/>
            <person name="Kunte H.J."/>
        </authorList>
    </citation>
    <scope>NUCLEOTIDE SEQUENCE</scope>
    <source>
        <strain evidence="3">G5</strain>
    </source>
</reference>
<evidence type="ECO:0000313" key="4">
    <source>
        <dbReference type="Proteomes" id="UP000318943"/>
    </source>
</evidence>
<dbReference type="AlphaFoldDB" id="A0AAE9I6D7"/>
<dbReference type="Gene3D" id="3.10.180.10">
    <property type="entry name" value="2,3-Dihydroxybiphenyl 1,2-Dioxygenase, domain 1"/>
    <property type="match status" value="1"/>
</dbReference>
<name>A0AAE9I6D7_9BURK</name>
<dbReference type="InterPro" id="IPR037523">
    <property type="entry name" value="VOC_core"/>
</dbReference>
<sequence length="126" mass="14492">MTANMDTIEIKAFLPAQDFDLSKRFYLDLGFTEAWGSDEMAYLHAGRSSFLLTRFYEKPFAENLMMSLLVVDVEAWWQHVVAQDLGARYGVRVNPPEDRPWGMRDFTIDDPSGVLWRIGQSIDQPA</sequence>
<dbReference type="InterPro" id="IPR029068">
    <property type="entry name" value="Glyas_Bleomycin-R_OHBP_Dase"/>
</dbReference>
<dbReference type="RefSeq" id="WP_092295655.1">
    <property type="nucleotide sequence ID" value="NZ_CAJPVH010000016.1"/>
</dbReference>
<reference evidence="3" key="3">
    <citation type="submission" date="2022-05" db="EMBL/GenBank/DDBJ databases">
        <authorList>
            <person name="Kunte H.-J."/>
        </authorList>
    </citation>
    <scope>NUCLEOTIDE SEQUENCE</scope>
    <source>
        <strain evidence="3">G5</strain>
    </source>
</reference>